<reference evidence="1" key="1">
    <citation type="submission" date="2014-11" db="EMBL/GenBank/DDBJ databases">
        <authorList>
            <person name="Amaro Gonzalez C."/>
        </authorList>
    </citation>
    <scope>NUCLEOTIDE SEQUENCE</scope>
</reference>
<dbReference type="AlphaFoldDB" id="A0A0E9ULD7"/>
<evidence type="ECO:0000313" key="1">
    <source>
        <dbReference type="EMBL" id="JAH65748.1"/>
    </source>
</evidence>
<protein>
    <submittedName>
        <fullName evidence="1">Uncharacterized protein</fullName>
    </submittedName>
</protein>
<dbReference type="EMBL" id="GBXM01042829">
    <property type="protein sequence ID" value="JAH65748.1"/>
    <property type="molecule type" value="Transcribed_RNA"/>
</dbReference>
<reference evidence="1" key="2">
    <citation type="journal article" date="2015" name="Fish Shellfish Immunol.">
        <title>Early steps in the European eel (Anguilla anguilla)-Vibrio vulnificus interaction in the gills: Role of the RtxA13 toxin.</title>
        <authorList>
            <person name="Callol A."/>
            <person name="Pajuelo D."/>
            <person name="Ebbesson L."/>
            <person name="Teles M."/>
            <person name="MacKenzie S."/>
            <person name="Amaro C."/>
        </authorList>
    </citation>
    <scope>NUCLEOTIDE SEQUENCE</scope>
</reference>
<proteinExistence type="predicted"/>
<sequence length="58" mass="6513">MWSCLPVNPKSRIEQMLSKEELVHVDPDKIQVSKLCSEKPLVLKEWANFTSGSVLGSV</sequence>
<dbReference type="EMBL" id="GBXM01025936">
    <property type="protein sequence ID" value="JAH82641.1"/>
    <property type="molecule type" value="Transcribed_RNA"/>
</dbReference>
<accession>A0A0E9ULD7</accession>
<name>A0A0E9ULD7_ANGAN</name>
<organism evidence="1">
    <name type="scientific">Anguilla anguilla</name>
    <name type="common">European freshwater eel</name>
    <name type="synonym">Muraena anguilla</name>
    <dbReference type="NCBI Taxonomy" id="7936"/>
    <lineage>
        <taxon>Eukaryota</taxon>
        <taxon>Metazoa</taxon>
        <taxon>Chordata</taxon>
        <taxon>Craniata</taxon>
        <taxon>Vertebrata</taxon>
        <taxon>Euteleostomi</taxon>
        <taxon>Actinopterygii</taxon>
        <taxon>Neopterygii</taxon>
        <taxon>Teleostei</taxon>
        <taxon>Anguilliformes</taxon>
        <taxon>Anguillidae</taxon>
        <taxon>Anguilla</taxon>
    </lineage>
</organism>